<reference evidence="9 10" key="1">
    <citation type="submission" date="2011-02" db="EMBL/GenBank/DDBJ databases">
        <authorList>
            <person name="Stanhope M.J."/>
            <person name="Durkin A.S."/>
            <person name="Hostetler J."/>
            <person name="Kim M."/>
            <person name="Radune D."/>
            <person name="Singh I."/>
            <person name="Town C.D."/>
        </authorList>
    </citation>
    <scope>NUCLEOTIDE SEQUENCE [LARGE SCALE GENOMIC DNA]</scope>
    <source>
        <strain evidence="9 10">NCFD 2020</strain>
    </source>
</reference>
<dbReference type="SMART" id="SM00968">
    <property type="entry name" value="SMC_hinge"/>
    <property type="match status" value="1"/>
</dbReference>
<dbReference type="InterPro" id="IPR010935">
    <property type="entry name" value="SMC_hinge"/>
</dbReference>
<dbReference type="Gene3D" id="3.30.70.1620">
    <property type="match status" value="1"/>
</dbReference>
<dbReference type="InterPro" id="IPR036277">
    <property type="entry name" value="SMC_hinge_sf"/>
</dbReference>
<dbReference type="Pfam" id="PF02463">
    <property type="entry name" value="SMC_N"/>
    <property type="match status" value="1"/>
</dbReference>
<evidence type="ECO:0000313" key="9">
    <source>
        <dbReference type="EMBL" id="EGE54384.1"/>
    </source>
</evidence>
<protein>
    <recommendedName>
        <fullName evidence="7">Chromosome partition protein Smc</fullName>
    </recommendedName>
</protein>
<dbReference type="Gene3D" id="1.20.1060.20">
    <property type="match status" value="1"/>
</dbReference>
<comment type="function">
    <text evidence="7">Required for chromosome condensation and partitioning.</text>
</comment>
<dbReference type="Pfam" id="PF06470">
    <property type="entry name" value="SMC_hinge"/>
    <property type="match status" value="1"/>
</dbReference>
<keyword evidence="5 7" id="KW-0175">Coiled coil</keyword>
<comment type="subcellular location">
    <subcellularLocation>
        <location evidence="1 7">Cytoplasm</location>
    </subcellularLocation>
</comment>
<keyword evidence="4 7" id="KW-0067">ATP-binding</keyword>
<keyword evidence="3 7" id="KW-0547">Nucleotide-binding</keyword>
<dbReference type="CDD" id="cd03278">
    <property type="entry name" value="ABC_SMC_barmotin"/>
    <property type="match status" value="1"/>
</dbReference>
<dbReference type="GO" id="GO:0007062">
    <property type="term" value="P:sister chromatid cohesion"/>
    <property type="evidence" value="ECO:0007669"/>
    <property type="project" value="InterPro"/>
</dbReference>
<dbReference type="InterPro" id="IPR003395">
    <property type="entry name" value="RecF/RecN/SMC_N"/>
</dbReference>
<keyword evidence="2 7" id="KW-0963">Cytoplasm</keyword>
<dbReference type="EMBL" id="AEUT02000001">
    <property type="protein sequence ID" value="EGE54384.1"/>
    <property type="molecule type" value="Genomic_DNA"/>
</dbReference>
<comment type="subunit">
    <text evidence="7">Homodimer.</text>
</comment>
<dbReference type="NCBIfam" id="TIGR02168">
    <property type="entry name" value="SMC_prok_B"/>
    <property type="match status" value="1"/>
</dbReference>
<dbReference type="GO" id="GO:0016887">
    <property type="term" value="F:ATP hydrolysis activity"/>
    <property type="evidence" value="ECO:0007669"/>
    <property type="project" value="InterPro"/>
</dbReference>
<feature type="coiled-coil region" evidence="7">
    <location>
        <begin position="167"/>
        <end position="201"/>
    </location>
</feature>
<feature type="binding site" evidence="7">
    <location>
        <begin position="32"/>
        <end position="39"/>
    </location>
    <ligand>
        <name>ATP</name>
        <dbReference type="ChEBI" id="CHEBI:30616"/>
    </ligand>
</feature>
<evidence type="ECO:0000256" key="1">
    <source>
        <dbReference type="ARBA" id="ARBA00004496"/>
    </source>
</evidence>
<evidence type="ECO:0000256" key="6">
    <source>
        <dbReference type="ARBA" id="ARBA00023125"/>
    </source>
</evidence>
<feature type="coiled-coil region" evidence="7">
    <location>
        <begin position="677"/>
        <end position="718"/>
    </location>
</feature>
<dbReference type="GO" id="GO:0030261">
    <property type="term" value="P:chromosome condensation"/>
    <property type="evidence" value="ECO:0007669"/>
    <property type="project" value="InterPro"/>
</dbReference>
<dbReference type="PIRSF" id="PIRSF005719">
    <property type="entry name" value="SMC"/>
    <property type="match status" value="1"/>
</dbReference>
<dbReference type="eggNOG" id="COG1196">
    <property type="taxonomic scope" value="Bacteria"/>
</dbReference>
<evidence type="ECO:0000256" key="2">
    <source>
        <dbReference type="ARBA" id="ARBA00022490"/>
    </source>
</evidence>
<feature type="coiled-coil region" evidence="7">
    <location>
        <begin position="883"/>
        <end position="1008"/>
    </location>
</feature>
<dbReference type="Proteomes" id="UP000003732">
    <property type="component" value="Unassembled WGS sequence"/>
</dbReference>
<comment type="caution">
    <text evidence="9">The sequence shown here is derived from an EMBL/GenBank/DDBJ whole genome shotgun (WGS) entry which is preliminary data.</text>
</comment>
<feature type="domain" description="SMC hinge" evidence="8">
    <location>
        <begin position="518"/>
        <end position="637"/>
    </location>
</feature>
<evidence type="ECO:0000313" key="10">
    <source>
        <dbReference type="Proteomes" id="UP000003732"/>
    </source>
</evidence>
<dbReference type="GO" id="GO:0005737">
    <property type="term" value="C:cytoplasm"/>
    <property type="evidence" value="ECO:0007669"/>
    <property type="project" value="UniProtKB-SubCell"/>
</dbReference>
<dbReference type="HAMAP" id="MF_01894">
    <property type="entry name" value="Smc_prok"/>
    <property type="match status" value="1"/>
</dbReference>
<feature type="coiled-coil region" evidence="7">
    <location>
        <begin position="759"/>
        <end position="800"/>
    </location>
</feature>
<dbReference type="GO" id="GO:0006260">
    <property type="term" value="P:DNA replication"/>
    <property type="evidence" value="ECO:0007669"/>
    <property type="project" value="UniProtKB-UniRule"/>
</dbReference>
<evidence type="ECO:0000256" key="7">
    <source>
        <dbReference type="HAMAP-Rule" id="MF_01894"/>
    </source>
</evidence>
<evidence type="ECO:0000259" key="8">
    <source>
        <dbReference type="SMART" id="SM00968"/>
    </source>
</evidence>
<dbReference type="RefSeq" id="WP_003104847.1">
    <property type="nucleotide sequence ID" value="NZ_AEUT02000001.1"/>
</dbReference>
<dbReference type="GeneID" id="61419808"/>
<name>F1YXH1_9STRE</name>
<evidence type="ECO:0000256" key="5">
    <source>
        <dbReference type="ARBA" id="ARBA00023054"/>
    </source>
</evidence>
<evidence type="ECO:0000256" key="4">
    <source>
        <dbReference type="ARBA" id="ARBA00022840"/>
    </source>
</evidence>
<dbReference type="GO" id="GO:0007059">
    <property type="term" value="P:chromosome segregation"/>
    <property type="evidence" value="ECO:0007669"/>
    <property type="project" value="UniProtKB-UniRule"/>
</dbReference>
<sequence>MFLRRIEMQGFKSFADKTKIEFDKGVTAVVGPNGSGKSNVTESLRWALGESSAKSLRGGKMPDIIFAGTESRNALNFAEVAVILDNSDQFIKDANKEIRVERHIYRNGDSDYLIDGKKVRLRDIHDLFMDTGLGKDSFSIISQGRVEEIFNSKAEERRAIFEEAAGVLKYKTRKKETESKLNQTQDNLDRLDDIVYELETQITPLEKQAKTAKEFILLDEDRSQLQLDILVSDIALDKVLLTTKEEELSAIKQDMTAYHQHREKLENENQSLKTKRQTVAQEMDLKQGQLLELTKALSDLERQIELIKLEKSQKSEKKEEASSRIKQLKEELLTLQNQESEKTLGLENVSVQLSQLSQEVVRLTEEMARFSTDPDQVIEDLREDYVKLMQDEADISNKLSLLVNNIEQEKLTKANQDKEYQETSQKVDLLIVEKKQAFEEFQASQQEVAKLLKNYQDLDQKVGQEQGNYQLAQNKLFDILDQKKAKEARQTSLESIQRSHSQFYAGVRAVLQNAKQIGGILGAVSEHLNFDKDYQTAMEVALGASSQHIIVENEVSAKNAIAYLKQNRQGRATFLPLTTIKARYLADNFQKQLETSPGFIGTAQSLVSYDSKLDAIIKNLLNVTAIFDTIDHANSAAKKLNYKVRIVTLDGTELRPGGSFSGGANRQSNSTFIQPELDQVSAELLAINQDLKNQEKVVAGLLQQLQAKQAQLEEFKTRGEQARLAEQKANLFYQQVKERFEDASALLEVLDTNDQTSQLAKNQDEKLILEEKLVELAKQKEKLNLDIDDIKSNKDAIADKKNQIMEDLSQKRLKERDLLNEQRFERSNLESLVNRIQSTQDHISQQEDLLTLHVSQEHIDQLPSFETKLVKLAESKQGVEERLVQLRFENEDYAALLEELEDSLTKLQFQNEDFIRKQTKLEAEVEQVSDRLRSHAKALVEDFQMTLEDAQKDCRAVEDANLAKENLKQLQKKIKQLGPINLDAIEQYDEVAERLEFLNTQKADLNRAKDMLLGTIGNMDNEVKARFKVTFEAIRESFKETFSQMFGGGTADLVLTDGDLLTAGVEISVQPPGKKIQSLNLMSGGEKALSALALLFAIIRVKTIPFVILDEVEAALDEANVKRFGDYLNRFDKNSQFIVVTHRKGTMAAADSIYGITMQESGVSKVVSVKLKESENLGFLS</sequence>
<dbReference type="GO" id="GO:0005694">
    <property type="term" value="C:chromosome"/>
    <property type="evidence" value="ECO:0007669"/>
    <property type="project" value="InterPro"/>
</dbReference>
<dbReference type="SUPFAM" id="SSF52540">
    <property type="entry name" value="P-loop containing nucleoside triphosphate hydrolases"/>
    <property type="match status" value="1"/>
</dbReference>
<dbReference type="AlphaFoldDB" id="F1YXH1"/>
<feature type="coiled-coil region" evidence="7">
    <location>
        <begin position="248"/>
        <end position="461"/>
    </location>
</feature>
<dbReference type="FunFam" id="3.40.50.300:FF:000901">
    <property type="entry name" value="Chromosome partition protein Smc"/>
    <property type="match status" value="1"/>
</dbReference>
<dbReference type="GO" id="GO:0003677">
    <property type="term" value="F:DNA binding"/>
    <property type="evidence" value="ECO:0007669"/>
    <property type="project" value="UniProtKB-UniRule"/>
</dbReference>
<dbReference type="FunFam" id="3.40.50.300:FF:000984">
    <property type="entry name" value="Chromosome partition protein Smc"/>
    <property type="match status" value="1"/>
</dbReference>
<comment type="similarity">
    <text evidence="7">Belongs to the SMC family.</text>
</comment>
<dbReference type="PANTHER" id="PTHR43977">
    <property type="entry name" value="STRUCTURAL MAINTENANCE OF CHROMOSOMES PROTEIN 3"/>
    <property type="match status" value="1"/>
</dbReference>
<gene>
    <name evidence="7 9" type="primary">smc</name>
    <name evidence="9" type="ORF">SPB_0096</name>
</gene>
<dbReference type="SUPFAM" id="SSF75553">
    <property type="entry name" value="Smc hinge domain"/>
    <property type="match status" value="1"/>
</dbReference>
<evidence type="ECO:0000256" key="3">
    <source>
        <dbReference type="ARBA" id="ARBA00022741"/>
    </source>
</evidence>
<organism evidence="9 10">
    <name type="scientific">Streptococcus parauberis NCFD 2020</name>
    <dbReference type="NCBI Taxonomy" id="873447"/>
    <lineage>
        <taxon>Bacteria</taxon>
        <taxon>Bacillati</taxon>
        <taxon>Bacillota</taxon>
        <taxon>Bacilli</taxon>
        <taxon>Lactobacillales</taxon>
        <taxon>Streptococcaceae</taxon>
        <taxon>Streptococcus</taxon>
    </lineage>
</organism>
<proteinExistence type="inferred from homology"/>
<comment type="domain">
    <text evidence="7">Contains large globular domains required for ATP hydrolysis at each terminus and a third globular domain forming a flexible hinge near the middle of the molecule. These domains are separated by coiled-coil structures.</text>
</comment>
<keyword evidence="6 7" id="KW-0238">DNA-binding</keyword>
<dbReference type="InterPro" id="IPR011890">
    <property type="entry name" value="SMC_prok"/>
</dbReference>
<dbReference type="HOGENOM" id="CLU_001042_2_2_9"/>
<dbReference type="Gene3D" id="3.40.50.300">
    <property type="entry name" value="P-loop containing nucleotide triphosphate hydrolases"/>
    <property type="match status" value="2"/>
</dbReference>
<accession>F1YXH1</accession>
<dbReference type="InterPro" id="IPR024704">
    <property type="entry name" value="SMC"/>
</dbReference>
<dbReference type="GO" id="GO:0005524">
    <property type="term" value="F:ATP binding"/>
    <property type="evidence" value="ECO:0007669"/>
    <property type="project" value="UniProtKB-UniRule"/>
</dbReference>
<dbReference type="InterPro" id="IPR027417">
    <property type="entry name" value="P-loop_NTPase"/>
</dbReference>